<proteinExistence type="predicted"/>
<accession>A0ABN9VCM0</accession>
<sequence>MYIVPSAYDVDLLGKAGSSEQVLRCASALAALWPVTSLLRCVQYRGVASGDVGGRPVHTCADPSQADPGPGSVCTSSWPSQEGLWPSMGAARVGVGAALAPGRGEFVRSGQMPASRSPGRAHGVQQGVHA</sequence>
<comment type="caution">
    <text evidence="2">The sequence shown here is derived from an EMBL/GenBank/DDBJ whole genome shotgun (WGS) entry which is preliminary data.</text>
</comment>
<organism evidence="2 3">
    <name type="scientific">Prorocentrum cordatum</name>
    <dbReference type="NCBI Taxonomy" id="2364126"/>
    <lineage>
        <taxon>Eukaryota</taxon>
        <taxon>Sar</taxon>
        <taxon>Alveolata</taxon>
        <taxon>Dinophyceae</taxon>
        <taxon>Prorocentrales</taxon>
        <taxon>Prorocentraceae</taxon>
        <taxon>Prorocentrum</taxon>
    </lineage>
</organism>
<dbReference type="EMBL" id="CAUYUJ010016971">
    <property type="protein sequence ID" value="CAK0870518.1"/>
    <property type="molecule type" value="Genomic_DNA"/>
</dbReference>
<protein>
    <submittedName>
        <fullName evidence="2">Uncharacterized protein</fullName>
    </submittedName>
</protein>
<keyword evidence="3" id="KW-1185">Reference proteome</keyword>
<feature type="region of interest" description="Disordered" evidence="1">
    <location>
        <begin position="107"/>
        <end position="130"/>
    </location>
</feature>
<evidence type="ECO:0000313" key="2">
    <source>
        <dbReference type="EMBL" id="CAK0870518.1"/>
    </source>
</evidence>
<evidence type="ECO:0000256" key="1">
    <source>
        <dbReference type="SAM" id="MobiDB-lite"/>
    </source>
</evidence>
<gene>
    <name evidence="2" type="ORF">PCOR1329_LOCUS56601</name>
</gene>
<reference evidence="2" key="1">
    <citation type="submission" date="2023-10" db="EMBL/GenBank/DDBJ databases">
        <authorList>
            <person name="Chen Y."/>
            <person name="Shah S."/>
            <person name="Dougan E. K."/>
            <person name="Thang M."/>
            <person name="Chan C."/>
        </authorList>
    </citation>
    <scope>NUCLEOTIDE SEQUENCE [LARGE SCALE GENOMIC DNA]</scope>
</reference>
<feature type="region of interest" description="Disordered" evidence="1">
    <location>
        <begin position="59"/>
        <end position="78"/>
    </location>
</feature>
<name>A0ABN9VCM0_9DINO</name>
<dbReference type="Proteomes" id="UP001189429">
    <property type="component" value="Unassembled WGS sequence"/>
</dbReference>
<evidence type="ECO:0000313" key="3">
    <source>
        <dbReference type="Proteomes" id="UP001189429"/>
    </source>
</evidence>